<dbReference type="PANTHER" id="PTHR37314">
    <property type="entry name" value="SLR0142 PROTEIN"/>
    <property type="match status" value="1"/>
</dbReference>
<protein>
    <recommendedName>
        <fullName evidence="4">DUF1275 domain-containing protein</fullName>
    </recommendedName>
</protein>
<feature type="transmembrane region" description="Helical" evidence="1">
    <location>
        <begin position="77"/>
        <end position="98"/>
    </location>
</feature>
<organism evidence="2 3">
    <name type="scientific">Variovorax paradoxus</name>
    <dbReference type="NCBI Taxonomy" id="34073"/>
    <lineage>
        <taxon>Bacteria</taxon>
        <taxon>Pseudomonadati</taxon>
        <taxon>Pseudomonadota</taxon>
        <taxon>Betaproteobacteria</taxon>
        <taxon>Burkholderiales</taxon>
        <taxon>Comamonadaceae</taxon>
        <taxon>Variovorax</taxon>
    </lineage>
</organism>
<proteinExistence type="predicted"/>
<accession>A0AA91ICX8</accession>
<name>A0AA91ICX8_VARPD</name>
<keyword evidence="1" id="KW-0812">Transmembrane</keyword>
<feature type="transmembrane region" description="Helical" evidence="1">
    <location>
        <begin position="12"/>
        <end position="39"/>
    </location>
</feature>
<dbReference type="PANTHER" id="PTHR37314:SF5">
    <property type="entry name" value="SLR0142 PROTEIN"/>
    <property type="match status" value="1"/>
</dbReference>
<evidence type="ECO:0000256" key="1">
    <source>
        <dbReference type="SAM" id="Phobius"/>
    </source>
</evidence>
<sequence length="214" mass="21888">MLLAFTGGFVDTLGFVALFGLFTAHVTGNFVLIGAAMAGDGHADVVGKLLALPTFVIGVAATRLFQLRRERQGRDTAAPLVAIQLAGLVAFMFAGVGVGPFAHGGGMHAIGVGLMGVLAMSVQNTAARSVFSRLTPSTVMTGNVTQLVMDLVDIATRAPGMAAAGARLHKAWPPVATFAAGSLAGGLGYAHAGFWALLAPCIALAVLLRLLRKH</sequence>
<evidence type="ECO:0008006" key="4">
    <source>
        <dbReference type="Google" id="ProtNLM"/>
    </source>
</evidence>
<dbReference type="EMBL" id="LVHG01000022">
    <property type="protein sequence ID" value="OAK66584.1"/>
    <property type="molecule type" value="Genomic_DNA"/>
</dbReference>
<gene>
    <name evidence="2" type="ORF">A3K87_06915</name>
</gene>
<evidence type="ECO:0000313" key="3">
    <source>
        <dbReference type="Proteomes" id="UP000077852"/>
    </source>
</evidence>
<dbReference type="Pfam" id="PF06912">
    <property type="entry name" value="DUF1275"/>
    <property type="match status" value="1"/>
</dbReference>
<feature type="transmembrane region" description="Helical" evidence="1">
    <location>
        <begin position="192"/>
        <end position="211"/>
    </location>
</feature>
<keyword evidence="1" id="KW-0472">Membrane</keyword>
<dbReference type="InterPro" id="IPR010699">
    <property type="entry name" value="DUF1275"/>
</dbReference>
<dbReference type="AlphaFoldDB" id="A0AA91ICX8"/>
<comment type="caution">
    <text evidence="2">The sequence shown here is derived from an EMBL/GenBank/DDBJ whole genome shotgun (WGS) entry which is preliminary data.</text>
</comment>
<reference evidence="2 3" key="1">
    <citation type="submission" date="2016-03" db="EMBL/GenBank/DDBJ databases">
        <title>Genome sequence of Variovorax paradoxus KB5.</title>
        <authorList>
            <person name="Jeong H."/>
            <person name="Hong C.E."/>
            <person name="Jo S.H."/>
            <person name="Park J.M."/>
        </authorList>
    </citation>
    <scope>NUCLEOTIDE SEQUENCE [LARGE SCALE GENOMIC DNA]</scope>
    <source>
        <strain evidence="2 3">KB5</strain>
    </source>
</reference>
<feature type="transmembrane region" description="Helical" evidence="1">
    <location>
        <begin position="45"/>
        <end position="65"/>
    </location>
</feature>
<dbReference type="Proteomes" id="UP000077852">
    <property type="component" value="Unassembled WGS sequence"/>
</dbReference>
<keyword evidence="1" id="KW-1133">Transmembrane helix</keyword>
<evidence type="ECO:0000313" key="2">
    <source>
        <dbReference type="EMBL" id="OAK66584.1"/>
    </source>
</evidence>